<dbReference type="Pfam" id="PF13432">
    <property type="entry name" value="TPR_16"/>
    <property type="match status" value="2"/>
</dbReference>
<dbReference type="InterPro" id="IPR027417">
    <property type="entry name" value="P-loop_NTPase"/>
</dbReference>
<dbReference type="Pfam" id="PF13469">
    <property type="entry name" value="Sulfotransfer_3"/>
    <property type="match status" value="1"/>
</dbReference>
<dbReference type="PANTHER" id="PTHR12788:SF10">
    <property type="entry name" value="PROTEIN-TYROSINE SULFOTRANSFERASE"/>
    <property type="match status" value="1"/>
</dbReference>
<dbReference type="SUPFAM" id="SSF52540">
    <property type="entry name" value="P-loop containing nucleoside triphosphate hydrolases"/>
    <property type="match status" value="1"/>
</dbReference>
<accession>A0A0N9V0X3</accession>
<gene>
    <name evidence="3" type="ORF">AN936_18995</name>
</gene>
<name>A0A0N9V0X3_SPHMC</name>
<keyword evidence="1" id="KW-0808">Transferase</keyword>
<evidence type="ECO:0008006" key="5">
    <source>
        <dbReference type="Google" id="ProtNLM"/>
    </source>
</evidence>
<sequence>MTVTDRLRAAYAAYAKGDLATAKAQGEAALSVQPTNPTVLQLLGVVSCQTGALRQGVDYLRRALANGADTSDTRINLARALLDLGEADEAARVCAEGDVAGSAELKVMQAQILKAQGRATEAGWAYEKLVSDDPKNFAAWNNLGNARHEAGDLEGALQAFQEARQIDPKSSLVHTNIGRVLISMDRYEDACRMLEKAALLAPQEAAPLIELGRALTSIDHAEPALRALGAAARLDPSNPRIFLAIAIAFLDLSNNDQAERALRFAIKADPHFAPAYLNLGILLEKANRLDELRAVLADATAAGVTGDDIDYLRALMLSRDGDRDTALALIRDLHGSSVNSTIRMQFAGQLADRLGRAEDALYFYEEMNRAQAQSPMGVGVDRSAYQRAIAAADRQTTQAWFAGWAEVPPAADRASPAFLVGFPRSGTTLLDTILMGHSGTHVLEELPIIEELAQSLGDLDHIRTLDAAAVADLRGRYFAELDKRAPPPAGALVIDKNPLSMIRVPLIHRLFPDAKFILAMRHPCDVVLSCYIQNFKPTEAMASFLDLANASRTYDSIFHYWENCRALFPINVHMLRYEAMIADVAAATRPLFDFLGLDWEEGVLDHQKTAVERGFIRTPSYAQVTEPIYSSASGRWKRYEPQMREILPILAPWVERYGYSLD</sequence>
<dbReference type="InterPro" id="IPR019734">
    <property type="entry name" value="TPR_rpt"/>
</dbReference>
<dbReference type="Pfam" id="PF13181">
    <property type="entry name" value="TPR_8"/>
    <property type="match status" value="1"/>
</dbReference>
<dbReference type="PROSITE" id="PS50293">
    <property type="entry name" value="TPR_REGION"/>
    <property type="match status" value="1"/>
</dbReference>
<dbReference type="PANTHER" id="PTHR12788">
    <property type="entry name" value="PROTEIN-TYROSINE SULFOTRANSFERASE 2"/>
    <property type="match status" value="1"/>
</dbReference>
<proteinExistence type="predicted"/>
<dbReference type="InterPro" id="IPR011990">
    <property type="entry name" value="TPR-like_helical_dom_sf"/>
</dbReference>
<dbReference type="PATRIC" id="fig|33050.5.peg.3942"/>
<dbReference type="PROSITE" id="PS50005">
    <property type="entry name" value="TPR"/>
    <property type="match status" value="3"/>
</dbReference>
<feature type="repeat" description="TPR" evidence="2">
    <location>
        <begin position="171"/>
        <end position="204"/>
    </location>
</feature>
<dbReference type="AlphaFoldDB" id="A0A0N9V0X3"/>
<dbReference type="OrthoDB" id="9800698at2"/>
<keyword evidence="2" id="KW-0802">TPR repeat</keyword>
<feature type="repeat" description="TPR" evidence="2">
    <location>
        <begin position="205"/>
        <end position="238"/>
    </location>
</feature>
<dbReference type="Proteomes" id="UP000058074">
    <property type="component" value="Chromosome"/>
</dbReference>
<dbReference type="EMBL" id="CP012700">
    <property type="protein sequence ID" value="ALH82362.1"/>
    <property type="molecule type" value="Genomic_DNA"/>
</dbReference>
<dbReference type="GO" id="GO:0008476">
    <property type="term" value="F:protein-tyrosine sulfotransferase activity"/>
    <property type="evidence" value="ECO:0007669"/>
    <property type="project" value="InterPro"/>
</dbReference>
<dbReference type="SMART" id="SM00028">
    <property type="entry name" value="TPR"/>
    <property type="match status" value="6"/>
</dbReference>
<dbReference type="KEGG" id="smag:AN936_18995"/>
<dbReference type="RefSeq" id="WP_054589415.1">
    <property type="nucleotide sequence ID" value="NZ_CP012700.1"/>
</dbReference>
<reference evidence="3 4" key="1">
    <citation type="journal article" date="2015" name="Genome Announc.">
        <title>Complete Genome Sequence of Polypropylene Glycol- and Polyethylene Glycol-Degrading Sphingopyxis macrogoltabida Strain EY-1.</title>
        <authorList>
            <person name="Ohtsubo Y."/>
            <person name="Nagata Y."/>
            <person name="Numata M."/>
            <person name="Tsuchikane K."/>
            <person name="Hosoyama A."/>
            <person name="Yamazoe A."/>
            <person name="Tsuda M."/>
            <person name="Fujita N."/>
            <person name="Kawai F."/>
        </authorList>
    </citation>
    <scope>NUCLEOTIDE SEQUENCE [LARGE SCALE GENOMIC DNA]</scope>
    <source>
        <strain evidence="3 4">EY-1</strain>
    </source>
</reference>
<organism evidence="3 4">
    <name type="scientific">Sphingopyxis macrogoltabida</name>
    <name type="common">Sphingomonas macrogoltabidus</name>
    <dbReference type="NCBI Taxonomy" id="33050"/>
    <lineage>
        <taxon>Bacteria</taxon>
        <taxon>Pseudomonadati</taxon>
        <taxon>Pseudomonadota</taxon>
        <taxon>Alphaproteobacteria</taxon>
        <taxon>Sphingomonadales</taxon>
        <taxon>Sphingomonadaceae</taxon>
        <taxon>Sphingopyxis</taxon>
    </lineage>
</organism>
<protein>
    <recommendedName>
        <fullName evidence="5">Sulfotransferase</fullName>
    </recommendedName>
</protein>
<evidence type="ECO:0000313" key="3">
    <source>
        <dbReference type="EMBL" id="ALH82362.1"/>
    </source>
</evidence>
<feature type="repeat" description="TPR" evidence="2">
    <location>
        <begin position="137"/>
        <end position="170"/>
    </location>
</feature>
<dbReference type="Gene3D" id="3.40.50.300">
    <property type="entry name" value="P-loop containing nucleotide triphosphate hydrolases"/>
    <property type="match status" value="1"/>
</dbReference>
<dbReference type="Gene3D" id="1.25.40.10">
    <property type="entry name" value="Tetratricopeptide repeat domain"/>
    <property type="match status" value="2"/>
</dbReference>
<dbReference type="InterPro" id="IPR026634">
    <property type="entry name" value="TPST-like"/>
</dbReference>
<evidence type="ECO:0000313" key="4">
    <source>
        <dbReference type="Proteomes" id="UP000058074"/>
    </source>
</evidence>
<dbReference type="SUPFAM" id="SSF48452">
    <property type="entry name" value="TPR-like"/>
    <property type="match status" value="3"/>
</dbReference>
<evidence type="ECO:0000256" key="2">
    <source>
        <dbReference type="PROSITE-ProRule" id="PRU00339"/>
    </source>
</evidence>
<evidence type="ECO:0000256" key="1">
    <source>
        <dbReference type="ARBA" id="ARBA00022679"/>
    </source>
</evidence>